<dbReference type="InterPro" id="IPR001077">
    <property type="entry name" value="COMT_C"/>
</dbReference>
<dbReference type="SUPFAM" id="SSF46785">
    <property type="entry name" value="Winged helix' DNA-binding domain"/>
    <property type="match status" value="1"/>
</dbReference>
<name>A0ABR0EFP6_ZASCE</name>
<keyword evidence="2" id="KW-0808">Transferase</keyword>
<dbReference type="EMBL" id="JAXOVC010000006">
    <property type="protein sequence ID" value="KAK4500110.1"/>
    <property type="molecule type" value="Genomic_DNA"/>
</dbReference>
<dbReference type="InterPro" id="IPR036388">
    <property type="entry name" value="WH-like_DNA-bd_sf"/>
</dbReference>
<reference evidence="6 7" key="1">
    <citation type="journal article" date="2023" name="G3 (Bethesda)">
        <title>A chromosome-level genome assembly of Zasmidium syzygii isolated from banana leaves.</title>
        <authorList>
            <person name="van Westerhoven A.C."/>
            <person name="Mehrabi R."/>
            <person name="Talebi R."/>
            <person name="Steentjes M.B.F."/>
            <person name="Corcolon B."/>
            <person name="Chong P.A."/>
            <person name="Kema G.H.J."/>
            <person name="Seidl M.F."/>
        </authorList>
    </citation>
    <scope>NUCLEOTIDE SEQUENCE [LARGE SCALE GENOMIC DNA]</scope>
    <source>
        <strain evidence="6 7">P124</strain>
    </source>
</reference>
<evidence type="ECO:0000256" key="4">
    <source>
        <dbReference type="SAM" id="MobiDB-lite"/>
    </source>
</evidence>
<sequence>MLVATVSDRSDLARSSPPDDLNMLQSSHSQEPLPTREDLHRLIGEINRFTRAFESLDDAQITALHKPDTDTRSDAPMGLTKCLASERYELQTACESLVRATKGAKRYLPMFAQSHRPISALQYVVHFRLGKYLPLDQSISFDELAALAGVPEEQCQRTIRMLVTNDIFHEPAVGYVAPNRYSTLLADEGMEAALGFLTEETFRAASCLAPAATHWNHSQERTKAPFNLAFNTVLPMFDFLSLEEPWRAERFRKTMAFFGGKGGSDLEHLVHGFGWTSLSPGTTVVDVGGSGGYCMRAVAAVNPGIKCIVQDIESGLGDYKSTDSFDGRITFAVHDFFSPQTCVADVYLLRWILHDYPDHAAARILRCQVSALKPGAKVLVMDSILPNPGEKTKAEEKDARLSDIGMWALLNGRERDLDAWTKLFSMADPRLKLVSAVTPEGSALAVMELQLGEQ</sequence>
<evidence type="ECO:0000313" key="7">
    <source>
        <dbReference type="Proteomes" id="UP001305779"/>
    </source>
</evidence>
<dbReference type="PANTHER" id="PTHR43712:SF5">
    <property type="entry name" value="O-METHYLTRANSFERASE ASQN-RELATED"/>
    <property type="match status" value="1"/>
</dbReference>
<proteinExistence type="predicted"/>
<dbReference type="SUPFAM" id="SSF53335">
    <property type="entry name" value="S-adenosyl-L-methionine-dependent methyltransferases"/>
    <property type="match status" value="1"/>
</dbReference>
<dbReference type="Gene3D" id="1.10.10.10">
    <property type="entry name" value="Winged helix-like DNA-binding domain superfamily/Winged helix DNA-binding domain"/>
    <property type="match status" value="1"/>
</dbReference>
<dbReference type="Pfam" id="PF00891">
    <property type="entry name" value="Methyltransf_2"/>
    <property type="match status" value="1"/>
</dbReference>
<dbReference type="InterPro" id="IPR029063">
    <property type="entry name" value="SAM-dependent_MTases_sf"/>
</dbReference>
<keyword evidence="7" id="KW-1185">Reference proteome</keyword>
<dbReference type="PANTHER" id="PTHR43712">
    <property type="entry name" value="PUTATIVE (AFU_ORTHOLOGUE AFUA_4G14580)-RELATED"/>
    <property type="match status" value="1"/>
</dbReference>
<feature type="domain" description="O-methyltransferase C-terminal" evidence="5">
    <location>
        <begin position="278"/>
        <end position="427"/>
    </location>
</feature>
<dbReference type="PROSITE" id="PS51683">
    <property type="entry name" value="SAM_OMT_II"/>
    <property type="match status" value="1"/>
</dbReference>
<dbReference type="Gene3D" id="3.40.50.150">
    <property type="entry name" value="Vaccinia Virus protein VP39"/>
    <property type="match status" value="1"/>
</dbReference>
<evidence type="ECO:0000259" key="5">
    <source>
        <dbReference type="Pfam" id="PF00891"/>
    </source>
</evidence>
<evidence type="ECO:0000256" key="1">
    <source>
        <dbReference type="ARBA" id="ARBA00022603"/>
    </source>
</evidence>
<keyword evidence="1" id="KW-0489">Methyltransferase</keyword>
<organism evidence="6 7">
    <name type="scientific">Zasmidium cellare</name>
    <name type="common">Wine cellar mold</name>
    <name type="synonym">Racodium cellare</name>
    <dbReference type="NCBI Taxonomy" id="395010"/>
    <lineage>
        <taxon>Eukaryota</taxon>
        <taxon>Fungi</taxon>
        <taxon>Dikarya</taxon>
        <taxon>Ascomycota</taxon>
        <taxon>Pezizomycotina</taxon>
        <taxon>Dothideomycetes</taxon>
        <taxon>Dothideomycetidae</taxon>
        <taxon>Mycosphaerellales</taxon>
        <taxon>Mycosphaerellaceae</taxon>
        <taxon>Zasmidium</taxon>
    </lineage>
</organism>
<feature type="compositionally biased region" description="Polar residues" evidence="4">
    <location>
        <begin position="23"/>
        <end position="32"/>
    </location>
</feature>
<keyword evidence="3" id="KW-0949">S-adenosyl-L-methionine</keyword>
<dbReference type="InterPro" id="IPR036390">
    <property type="entry name" value="WH_DNA-bd_sf"/>
</dbReference>
<feature type="region of interest" description="Disordered" evidence="4">
    <location>
        <begin position="1"/>
        <end position="36"/>
    </location>
</feature>
<dbReference type="Proteomes" id="UP001305779">
    <property type="component" value="Unassembled WGS sequence"/>
</dbReference>
<protein>
    <recommendedName>
        <fullName evidence="5">O-methyltransferase C-terminal domain-containing protein</fullName>
    </recommendedName>
</protein>
<dbReference type="InterPro" id="IPR016461">
    <property type="entry name" value="COMT-like"/>
</dbReference>
<gene>
    <name evidence="6" type="ORF">PRZ48_008296</name>
</gene>
<evidence type="ECO:0000313" key="6">
    <source>
        <dbReference type="EMBL" id="KAK4500110.1"/>
    </source>
</evidence>
<evidence type="ECO:0000256" key="3">
    <source>
        <dbReference type="ARBA" id="ARBA00022691"/>
    </source>
</evidence>
<accession>A0ABR0EFP6</accession>
<evidence type="ECO:0000256" key="2">
    <source>
        <dbReference type="ARBA" id="ARBA00022679"/>
    </source>
</evidence>
<comment type="caution">
    <text evidence="6">The sequence shown here is derived from an EMBL/GenBank/DDBJ whole genome shotgun (WGS) entry which is preliminary data.</text>
</comment>